<dbReference type="GeneID" id="35870206"/>
<feature type="chain" id="PRO_5010364669" evidence="1">
    <location>
        <begin position="19"/>
        <end position="143"/>
    </location>
</feature>
<dbReference type="EMBL" id="FOWR01000013">
    <property type="protein sequence ID" value="SFP36537.1"/>
    <property type="molecule type" value="Genomic_DNA"/>
</dbReference>
<dbReference type="OrthoDB" id="344729at2"/>
<sequence length="143" mass="16253">MKRFLLLFSLLFSSTTFAAQEIYTGLFNNDAVSGYDAVSFWEGGPIEGKSEFETEYRGADWKFASQANLNKFLADPEKYAPQYGGHCAWAIAANDGLAPGDPTYWKIVDNKLYLNYDKKVSETWHTDIPGFIVKGDENWEKRK</sequence>
<evidence type="ECO:0000256" key="1">
    <source>
        <dbReference type="SAM" id="SignalP"/>
    </source>
</evidence>
<reference evidence="3 4" key="1">
    <citation type="submission" date="2016-10" db="EMBL/GenBank/DDBJ databases">
        <authorList>
            <person name="de Groot N.N."/>
        </authorList>
    </citation>
    <scope>NUCLEOTIDE SEQUENCE [LARGE SCALE GENOMIC DNA]</scope>
    <source>
        <strain evidence="3 4">DSM 15893</strain>
    </source>
</reference>
<keyword evidence="1" id="KW-0732">Signal</keyword>
<dbReference type="Proteomes" id="UP000182692">
    <property type="component" value="Unassembled WGS sequence"/>
</dbReference>
<dbReference type="InterPro" id="IPR007029">
    <property type="entry name" value="YHS_dom"/>
</dbReference>
<proteinExistence type="predicted"/>
<gene>
    <name evidence="3" type="ORF">SAMN03084138_02012</name>
</gene>
<dbReference type="NCBIfam" id="NF041384">
    <property type="entry name" value="YHS_seleno_dom"/>
    <property type="match status" value="1"/>
</dbReference>
<dbReference type="RefSeq" id="WP_017015145.1">
    <property type="nucleotide sequence ID" value="NZ_FOWR01000013.1"/>
</dbReference>
<organism evidence="3 4">
    <name type="scientific">Enterovibrio norvegicus DSM 15893</name>
    <dbReference type="NCBI Taxonomy" id="1121869"/>
    <lineage>
        <taxon>Bacteria</taxon>
        <taxon>Pseudomonadati</taxon>
        <taxon>Pseudomonadota</taxon>
        <taxon>Gammaproteobacteria</taxon>
        <taxon>Vibrionales</taxon>
        <taxon>Vibrionaceae</taxon>
        <taxon>Enterovibrio</taxon>
    </lineage>
</organism>
<evidence type="ECO:0000259" key="2">
    <source>
        <dbReference type="Pfam" id="PF04945"/>
    </source>
</evidence>
<dbReference type="STRING" id="1121869.SAMN03084138_02012"/>
<name>A0A1I5PRI9_9GAMM</name>
<evidence type="ECO:0000313" key="3">
    <source>
        <dbReference type="EMBL" id="SFP36537.1"/>
    </source>
</evidence>
<feature type="domain" description="YHS" evidence="2">
    <location>
        <begin position="38"/>
        <end position="83"/>
    </location>
</feature>
<accession>A0A1I5PRI9</accession>
<evidence type="ECO:0000313" key="4">
    <source>
        <dbReference type="Proteomes" id="UP000182692"/>
    </source>
</evidence>
<feature type="signal peptide" evidence="1">
    <location>
        <begin position="1"/>
        <end position="18"/>
    </location>
</feature>
<dbReference type="Pfam" id="PF04945">
    <property type="entry name" value="YHS"/>
    <property type="match status" value="1"/>
</dbReference>
<dbReference type="AlphaFoldDB" id="A0A1I5PRI9"/>
<protein>
    <submittedName>
        <fullName evidence="3">YHS domain-containing protein</fullName>
    </submittedName>
</protein>